<keyword evidence="3" id="KW-1185">Reference proteome</keyword>
<accession>A0A6M4IPM6</accession>
<evidence type="ECO:0000313" key="2">
    <source>
        <dbReference type="EMBL" id="QJR34221.1"/>
    </source>
</evidence>
<reference evidence="2 3" key="1">
    <citation type="submission" date="2020-05" db="EMBL/GenBank/DDBJ databases">
        <title>Complete genome sequence of Gemmatimonas greenlandica TET16.</title>
        <authorList>
            <person name="Zeng Y."/>
        </authorList>
    </citation>
    <scope>NUCLEOTIDE SEQUENCE [LARGE SCALE GENOMIC DNA]</scope>
    <source>
        <strain evidence="2 3">TET16</strain>
    </source>
</reference>
<name>A0A6M4IPM6_9BACT</name>
<dbReference type="RefSeq" id="WP_171223647.1">
    <property type="nucleotide sequence ID" value="NZ_CP053085.1"/>
</dbReference>
<feature type="region of interest" description="Disordered" evidence="1">
    <location>
        <begin position="81"/>
        <end position="100"/>
    </location>
</feature>
<protein>
    <submittedName>
        <fullName evidence="2">Uncharacterized protein</fullName>
    </submittedName>
</protein>
<proteinExistence type="predicted"/>
<sequence length="100" mass="11675">MAEDQTYDDGRTEILKAMLRALADRIRALDADDAMLPHAGELMKLIGDVRSELFHYEVRCTYDTPEVAEHRRLVDEARRPDESVWEPTGWTPEDDEEIEW</sequence>
<dbReference type="EMBL" id="CP053085">
    <property type="protein sequence ID" value="QJR34221.1"/>
    <property type="molecule type" value="Genomic_DNA"/>
</dbReference>
<evidence type="ECO:0000256" key="1">
    <source>
        <dbReference type="SAM" id="MobiDB-lite"/>
    </source>
</evidence>
<dbReference type="AlphaFoldDB" id="A0A6M4IPM6"/>
<gene>
    <name evidence="2" type="ORF">HKW67_01165</name>
</gene>
<evidence type="ECO:0000313" key="3">
    <source>
        <dbReference type="Proteomes" id="UP000500938"/>
    </source>
</evidence>
<organism evidence="2 3">
    <name type="scientific">Gemmatimonas groenlandica</name>
    <dbReference type="NCBI Taxonomy" id="2732249"/>
    <lineage>
        <taxon>Bacteria</taxon>
        <taxon>Pseudomonadati</taxon>
        <taxon>Gemmatimonadota</taxon>
        <taxon>Gemmatimonadia</taxon>
        <taxon>Gemmatimonadales</taxon>
        <taxon>Gemmatimonadaceae</taxon>
        <taxon>Gemmatimonas</taxon>
    </lineage>
</organism>
<dbReference type="KEGG" id="ggr:HKW67_01165"/>
<dbReference type="Proteomes" id="UP000500938">
    <property type="component" value="Chromosome"/>
</dbReference>